<sequence length="40" mass="4470">MRNVIPVLLVLPVILVSEWYSGICKKGDDRALHMTKCATV</sequence>
<feature type="signal peptide" evidence="1">
    <location>
        <begin position="1"/>
        <end position="21"/>
    </location>
</feature>
<keyword evidence="1" id="KW-0732">Signal</keyword>
<keyword evidence="3" id="KW-1185">Reference proteome</keyword>
<organism evidence="2 3">
    <name type="scientific">Portunus trituberculatus</name>
    <name type="common">Swimming crab</name>
    <name type="synonym">Neptunus trituberculatus</name>
    <dbReference type="NCBI Taxonomy" id="210409"/>
    <lineage>
        <taxon>Eukaryota</taxon>
        <taxon>Metazoa</taxon>
        <taxon>Ecdysozoa</taxon>
        <taxon>Arthropoda</taxon>
        <taxon>Crustacea</taxon>
        <taxon>Multicrustacea</taxon>
        <taxon>Malacostraca</taxon>
        <taxon>Eumalacostraca</taxon>
        <taxon>Eucarida</taxon>
        <taxon>Decapoda</taxon>
        <taxon>Pleocyemata</taxon>
        <taxon>Brachyura</taxon>
        <taxon>Eubrachyura</taxon>
        <taxon>Portunoidea</taxon>
        <taxon>Portunidae</taxon>
        <taxon>Portuninae</taxon>
        <taxon>Portunus</taxon>
    </lineage>
</organism>
<comment type="caution">
    <text evidence="2">The sequence shown here is derived from an EMBL/GenBank/DDBJ whole genome shotgun (WGS) entry which is preliminary data.</text>
</comment>
<proteinExistence type="predicted"/>
<feature type="chain" id="PRO_5023114436" evidence="1">
    <location>
        <begin position="22"/>
        <end position="40"/>
    </location>
</feature>
<protein>
    <submittedName>
        <fullName evidence="2">Uncharacterized protein</fullName>
    </submittedName>
</protein>
<accession>A0A5B7G819</accession>
<evidence type="ECO:0000313" key="3">
    <source>
        <dbReference type="Proteomes" id="UP000324222"/>
    </source>
</evidence>
<dbReference type="EMBL" id="VSRR010011566">
    <property type="protein sequence ID" value="MPC53363.1"/>
    <property type="molecule type" value="Genomic_DNA"/>
</dbReference>
<dbReference type="AlphaFoldDB" id="A0A5B7G819"/>
<evidence type="ECO:0000256" key="1">
    <source>
        <dbReference type="SAM" id="SignalP"/>
    </source>
</evidence>
<name>A0A5B7G819_PORTR</name>
<evidence type="ECO:0000313" key="2">
    <source>
        <dbReference type="EMBL" id="MPC53363.1"/>
    </source>
</evidence>
<dbReference type="Proteomes" id="UP000324222">
    <property type="component" value="Unassembled WGS sequence"/>
</dbReference>
<reference evidence="2 3" key="1">
    <citation type="submission" date="2019-05" db="EMBL/GenBank/DDBJ databases">
        <title>Another draft genome of Portunus trituberculatus and its Hox gene families provides insights of decapod evolution.</title>
        <authorList>
            <person name="Jeong J.-H."/>
            <person name="Song I."/>
            <person name="Kim S."/>
            <person name="Choi T."/>
            <person name="Kim D."/>
            <person name="Ryu S."/>
            <person name="Kim W."/>
        </authorList>
    </citation>
    <scope>NUCLEOTIDE SEQUENCE [LARGE SCALE GENOMIC DNA]</scope>
    <source>
        <tissue evidence="2">Muscle</tissue>
    </source>
</reference>
<gene>
    <name evidence="2" type="ORF">E2C01_047252</name>
</gene>